<dbReference type="FunFam" id="2.70.70.10:FF:000003">
    <property type="entry name" value="Murein hydrolase activator EnvC"/>
    <property type="match status" value="1"/>
</dbReference>
<dbReference type="GO" id="GO:0004222">
    <property type="term" value="F:metalloendopeptidase activity"/>
    <property type="evidence" value="ECO:0007669"/>
    <property type="project" value="TreeGrafter"/>
</dbReference>
<dbReference type="OrthoDB" id="9784703at2"/>
<accession>A0A5J5FV07</accession>
<feature type="coiled-coil region" evidence="1">
    <location>
        <begin position="43"/>
        <end position="119"/>
    </location>
</feature>
<keyword evidence="3" id="KW-0732">Signal</keyword>
<dbReference type="InterPro" id="IPR050570">
    <property type="entry name" value="Cell_wall_metabolism_enzyme"/>
</dbReference>
<dbReference type="AlphaFoldDB" id="A0A5J5FV07"/>
<dbReference type="Gene3D" id="6.10.250.3150">
    <property type="match status" value="1"/>
</dbReference>
<name>A0A5J5FV07_9GAMM</name>
<evidence type="ECO:0000259" key="4">
    <source>
        <dbReference type="Pfam" id="PF01551"/>
    </source>
</evidence>
<reference evidence="5 6" key="1">
    <citation type="submission" date="2019-09" db="EMBL/GenBank/DDBJ databases">
        <authorList>
            <person name="Li Y."/>
        </authorList>
    </citation>
    <scope>NUCLEOTIDE SEQUENCE [LARGE SCALE GENOMIC DNA]</scope>
    <source>
        <strain evidence="5 6">L3-3HA</strain>
    </source>
</reference>
<gene>
    <name evidence="5" type="primary">envC</name>
    <name evidence="5" type="ORF">FJU30_18820</name>
</gene>
<sequence>MSKKAFSAQSAQPHGRYGARRRLSRCLSVCCAGVLLLPVAGHAADNQQQLKTLQQDIAEKEQSVRQQQKQRGDLLLQLKKQEQEVARAGRLLHESRAVLEALSKDLSGLSASIARLQSRQQQQQTLLARQLDAAFRQGQHSALQLIFSGEESQRSERILAYFGYLNESRQKSIAELAQTRTELASQRQQLQQKQQQQKNQLGEQQKQQQALEQARSERQKTLGALENSLAKDRQQLSELRENESRLREQIARAEREARAKAEREAREAAKIRAKEQQAKRSGSSYQPSESERSLMSRTGGLGRPGGQAFWPVRGQVAHRFGEPLQGELRWKGMVINAQEGAEVKAIADGSVIMADWLQGYGLVVVVAHGKGDMSLYGYNQSALVSVGAQVRAGQPIALVGTSGGQSEPSLYFEIRRQGQAVNPQPWLGR</sequence>
<feature type="chain" id="PRO_5023886101" evidence="3">
    <location>
        <begin position="44"/>
        <end position="429"/>
    </location>
</feature>
<comment type="caution">
    <text evidence="5">The sequence shown here is derived from an EMBL/GenBank/DDBJ whole genome shotgun (WGS) entry which is preliminary data.</text>
</comment>
<evidence type="ECO:0000313" key="6">
    <source>
        <dbReference type="Proteomes" id="UP000335415"/>
    </source>
</evidence>
<dbReference type="RefSeq" id="WP_150436522.1">
    <property type="nucleotide sequence ID" value="NZ_VYKJ01000011.1"/>
</dbReference>
<proteinExistence type="predicted"/>
<feature type="signal peptide" evidence="3">
    <location>
        <begin position="1"/>
        <end position="43"/>
    </location>
</feature>
<dbReference type="InterPro" id="IPR011055">
    <property type="entry name" value="Dup_hybrid_motif"/>
</dbReference>
<evidence type="ECO:0000256" key="1">
    <source>
        <dbReference type="SAM" id="Coils"/>
    </source>
</evidence>
<protein>
    <submittedName>
        <fullName evidence="5">Murein hydrolase activator EnvC</fullName>
    </submittedName>
</protein>
<evidence type="ECO:0000256" key="3">
    <source>
        <dbReference type="SAM" id="SignalP"/>
    </source>
</evidence>
<keyword evidence="5" id="KW-0378">Hydrolase</keyword>
<dbReference type="SUPFAM" id="SSF51261">
    <property type="entry name" value="Duplicated hybrid motif"/>
    <property type="match status" value="1"/>
</dbReference>
<feature type="region of interest" description="Disordered" evidence="2">
    <location>
        <begin position="188"/>
        <end position="306"/>
    </location>
</feature>
<keyword evidence="6" id="KW-1185">Reference proteome</keyword>
<organism evidence="5 6">
    <name type="scientific">Affinibrenneria salicis</name>
    <dbReference type="NCBI Taxonomy" id="2590031"/>
    <lineage>
        <taxon>Bacteria</taxon>
        <taxon>Pseudomonadati</taxon>
        <taxon>Pseudomonadota</taxon>
        <taxon>Gammaproteobacteria</taxon>
        <taxon>Enterobacterales</taxon>
        <taxon>Pectobacteriaceae</taxon>
        <taxon>Affinibrenneria</taxon>
    </lineage>
</organism>
<dbReference type="CDD" id="cd12797">
    <property type="entry name" value="M23_peptidase"/>
    <property type="match status" value="1"/>
</dbReference>
<feature type="compositionally biased region" description="Polar residues" evidence="2">
    <location>
        <begin position="279"/>
        <end position="288"/>
    </location>
</feature>
<evidence type="ECO:0000256" key="2">
    <source>
        <dbReference type="SAM" id="MobiDB-lite"/>
    </source>
</evidence>
<dbReference type="EMBL" id="VYKJ01000011">
    <property type="protein sequence ID" value="KAA8997293.1"/>
    <property type="molecule type" value="Genomic_DNA"/>
</dbReference>
<evidence type="ECO:0000313" key="5">
    <source>
        <dbReference type="EMBL" id="KAA8997293.1"/>
    </source>
</evidence>
<feature type="domain" description="M23ase beta-sheet core" evidence="4">
    <location>
        <begin position="330"/>
        <end position="423"/>
    </location>
</feature>
<dbReference type="InterPro" id="IPR016047">
    <property type="entry name" value="M23ase_b-sheet_dom"/>
</dbReference>
<feature type="compositionally biased region" description="Low complexity" evidence="2">
    <location>
        <begin position="188"/>
        <end position="213"/>
    </location>
</feature>
<dbReference type="Proteomes" id="UP000335415">
    <property type="component" value="Unassembled WGS sequence"/>
</dbReference>
<dbReference type="PANTHER" id="PTHR21666:SF270">
    <property type="entry name" value="MUREIN HYDROLASE ACTIVATOR ENVC"/>
    <property type="match status" value="1"/>
</dbReference>
<feature type="compositionally biased region" description="Basic and acidic residues" evidence="2">
    <location>
        <begin position="229"/>
        <end position="278"/>
    </location>
</feature>
<dbReference type="NCBIfam" id="NF008644">
    <property type="entry name" value="PRK11637.1"/>
    <property type="match status" value="1"/>
</dbReference>
<keyword evidence="1" id="KW-0175">Coiled coil</keyword>
<dbReference type="PANTHER" id="PTHR21666">
    <property type="entry name" value="PEPTIDASE-RELATED"/>
    <property type="match status" value="1"/>
</dbReference>
<dbReference type="Pfam" id="PF01551">
    <property type="entry name" value="Peptidase_M23"/>
    <property type="match status" value="1"/>
</dbReference>
<dbReference type="Gene3D" id="2.70.70.10">
    <property type="entry name" value="Glucose Permease (Domain IIA)"/>
    <property type="match status" value="1"/>
</dbReference>